<dbReference type="Proteomes" id="UP000051790">
    <property type="component" value="Unassembled WGS sequence"/>
</dbReference>
<gene>
    <name evidence="1" type="ORF">FD01_GL001090</name>
</gene>
<dbReference type="OrthoDB" id="2329732at2"/>
<accession>A0A0R1QR30</accession>
<dbReference type="PATRIC" id="fig|1423769.4.peg.1180"/>
<evidence type="ECO:0000313" key="1">
    <source>
        <dbReference type="EMBL" id="KRL44514.1"/>
    </source>
</evidence>
<organism evidence="1 2">
    <name type="scientific">Lacticaseibacillus manihotivorans DSM 13343 = JCM 12514</name>
    <dbReference type="NCBI Taxonomy" id="1423769"/>
    <lineage>
        <taxon>Bacteria</taxon>
        <taxon>Bacillati</taxon>
        <taxon>Bacillota</taxon>
        <taxon>Bacilli</taxon>
        <taxon>Lactobacillales</taxon>
        <taxon>Lactobacillaceae</taxon>
        <taxon>Lacticaseibacillus</taxon>
    </lineage>
</organism>
<dbReference type="RefSeq" id="WP_056963774.1">
    <property type="nucleotide sequence ID" value="NZ_AZEU01000151.1"/>
</dbReference>
<dbReference type="EMBL" id="AZEU01000151">
    <property type="protein sequence ID" value="KRL44514.1"/>
    <property type="molecule type" value="Genomic_DNA"/>
</dbReference>
<keyword evidence="2" id="KW-1185">Reference proteome</keyword>
<evidence type="ECO:0000313" key="2">
    <source>
        <dbReference type="Proteomes" id="UP000051790"/>
    </source>
</evidence>
<protein>
    <submittedName>
        <fullName evidence="1">Uncharacterized protein</fullName>
    </submittedName>
</protein>
<comment type="caution">
    <text evidence="1">The sequence shown here is derived from an EMBL/GenBank/DDBJ whole genome shotgun (WGS) entry which is preliminary data.</text>
</comment>
<dbReference type="AlphaFoldDB" id="A0A0R1QR30"/>
<reference evidence="1 2" key="1">
    <citation type="journal article" date="2015" name="Genome Announc.">
        <title>Expanding the biotechnology potential of lactobacilli through comparative genomics of 213 strains and associated genera.</title>
        <authorList>
            <person name="Sun Z."/>
            <person name="Harris H.M."/>
            <person name="McCann A."/>
            <person name="Guo C."/>
            <person name="Argimon S."/>
            <person name="Zhang W."/>
            <person name="Yang X."/>
            <person name="Jeffery I.B."/>
            <person name="Cooney J.C."/>
            <person name="Kagawa T.F."/>
            <person name="Liu W."/>
            <person name="Song Y."/>
            <person name="Salvetti E."/>
            <person name="Wrobel A."/>
            <person name="Rasinkangas P."/>
            <person name="Parkhill J."/>
            <person name="Rea M.C."/>
            <person name="O'Sullivan O."/>
            <person name="Ritari J."/>
            <person name="Douillard F.P."/>
            <person name="Paul Ross R."/>
            <person name="Yang R."/>
            <person name="Briner A.E."/>
            <person name="Felis G.E."/>
            <person name="de Vos W.M."/>
            <person name="Barrangou R."/>
            <person name="Klaenhammer T.R."/>
            <person name="Caufield P.W."/>
            <person name="Cui Y."/>
            <person name="Zhang H."/>
            <person name="O'Toole P.W."/>
        </authorList>
    </citation>
    <scope>NUCLEOTIDE SEQUENCE [LARGE SCALE GENOMIC DNA]</scope>
    <source>
        <strain evidence="1 2">DSM 13343</strain>
    </source>
</reference>
<proteinExistence type="predicted"/>
<sequence length="192" mass="21200">MEKVQAAFAQVALHSLPDNNQLSAINGRIVQIHALKVDDLQFPELGTFAPLLNERKHQITVTLKAGTLTFSNQGQTLWTLTPTTVDLFWQRRAPASGVFVGGKNTLDPVFHSILHLVAASADFYLRIPGAKAAHYLLGHPNGLPLRDVLNIKQISYHESEIELTKAINAFGYSKLIANTELAFFDDEQTISL</sequence>
<name>A0A0R1QR30_9LACO</name>